<dbReference type="InterPro" id="IPR001647">
    <property type="entry name" value="HTH_TetR"/>
</dbReference>
<feature type="domain" description="HTH tetR-type" evidence="3">
    <location>
        <begin position="8"/>
        <end position="68"/>
    </location>
</feature>
<dbReference type="Pfam" id="PF00440">
    <property type="entry name" value="TetR_N"/>
    <property type="match status" value="1"/>
</dbReference>
<protein>
    <submittedName>
        <fullName evidence="4">Transcriptional regulator, TetR family</fullName>
    </submittedName>
</protein>
<name>A0A8X8IIW9_9BACT</name>
<dbReference type="SUPFAM" id="SSF46689">
    <property type="entry name" value="Homeodomain-like"/>
    <property type="match status" value="1"/>
</dbReference>
<dbReference type="InterPro" id="IPR050624">
    <property type="entry name" value="HTH-type_Tx_Regulator"/>
</dbReference>
<evidence type="ECO:0000259" key="3">
    <source>
        <dbReference type="PROSITE" id="PS50977"/>
    </source>
</evidence>
<dbReference type="PRINTS" id="PR00455">
    <property type="entry name" value="HTHTETR"/>
</dbReference>
<dbReference type="InterPro" id="IPR009057">
    <property type="entry name" value="Homeodomain-like_sf"/>
</dbReference>
<dbReference type="PROSITE" id="PS50977">
    <property type="entry name" value="HTH_TETR_2"/>
    <property type="match status" value="1"/>
</dbReference>
<evidence type="ECO:0000256" key="1">
    <source>
        <dbReference type="ARBA" id="ARBA00023125"/>
    </source>
</evidence>
<reference evidence="4 5" key="1">
    <citation type="submission" date="2016-10" db="EMBL/GenBank/DDBJ databases">
        <authorList>
            <person name="Varghese N."/>
            <person name="Submissions S."/>
        </authorList>
    </citation>
    <scope>NUCLEOTIDE SEQUENCE [LARGE SCALE GENOMIC DNA]</scope>
    <source>
        <strain evidence="4 5">DSM 25353</strain>
    </source>
</reference>
<evidence type="ECO:0000313" key="4">
    <source>
        <dbReference type="EMBL" id="SDX58394.1"/>
    </source>
</evidence>
<dbReference type="Gene3D" id="1.10.357.10">
    <property type="entry name" value="Tetracycline Repressor, domain 2"/>
    <property type="match status" value="1"/>
</dbReference>
<evidence type="ECO:0000313" key="5">
    <source>
        <dbReference type="Proteomes" id="UP000198711"/>
    </source>
</evidence>
<proteinExistence type="predicted"/>
<feature type="DNA-binding region" description="H-T-H motif" evidence="2">
    <location>
        <begin position="31"/>
        <end position="50"/>
    </location>
</feature>
<dbReference type="AlphaFoldDB" id="A0A8X8IIW9"/>
<dbReference type="Proteomes" id="UP000198711">
    <property type="component" value="Unassembled WGS sequence"/>
</dbReference>
<keyword evidence="5" id="KW-1185">Reference proteome</keyword>
<comment type="caution">
    <text evidence="4">The sequence shown here is derived from an EMBL/GenBank/DDBJ whole genome shotgun (WGS) entry which is preliminary data.</text>
</comment>
<dbReference type="Gene3D" id="1.10.10.60">
    <property type="entry name" value="Homeodomain-like"/>
    <property type="match status" value="1"/>
</dbReference>
<sequence>MITSPKDELIREEILKVAQKLFQQYGLKKTTMEDIAKALGKGKSTLYYYFCSKEEIFDAVIMKEMDEVFHQVMQAVNHAVTAEEKLKMFAVTKIKALQKKSNLYKIVRGELQENMRCMKHMYLAYDQQETKLMKSILSFGLANGEFDRSIGKELDLLPSVMVSSLRGIERDMFINNKYTKMEARIGSIVSILIRGLKKVKYTQPPIVLS</sequence>
<dbReference type="PANTHER" id="PTHR43479:SF11">
    <property type="entry name" value="ACREF_ENVCD OPERON REPRESSOR-RELATED"/>
    <property type="match status" value="1"/>
</dbReference>
<organism evidence="4 5">
    <name type="scientific">Hydrobacter penzbergensis</name>
    <dbReference type="NCBI Taxonomy" id="1235997"/>
    <lineage>
        <taxon>Bacteria</taxon>
        <taxon>Pseudomonadati</taxon>
        <taxon>Bacteroidota</taxon>
        <taxon>Chitinophagia</taxon>
        <taxon>Chitinophagales</taxon>
        <taxon>Chitinophagaceae</taxon>
        <taxon>Hydrobacter</taxon>
    </lineage>
</organism>
<accession>A0A8X8IIW9</accession>
<gene>
    <name evidence="4" type="ORF">SAMN05444410_12065</name>
</gene>
<dbReference type="PANTHER" id="PTHR43479">
    <property type="entry name" value="ACREF/ENVCD OPERON REPRESSOR-RELATED"/>
    <property type="match status" value="1"/>
</dbReference>
<keyword evidence="1 2" id="KW-0238">DNA-binding</keyword>
<dbReference type="EMBL" id="FNNO01000020">
    <property type="protein sequence ID" value="SDX58394.1"/>
    <property type="molecule type" value="Genomic_DNA"/>
</dbReference>
<evidence type="ECO:0000256" key="2">
    <source>
        <dbReference type="PROSITE-ProRule" id="PRU00335"/>
    </source>
</evidence>
<dbReference type="RefSeq" id="WP_092726816.1">
    <property type="nucleotide sequence ID" value="NZ_FNNO01000020.1"/>
</dbReference>
<dbReference type="GO" id="GO:0003677">
    <property type="term" value="F:DNA binding"/>
    <property type="evidence" value="ECO:0007669"/>
    <property type="project" value="UniProtKB-UniRule"/>
</dbReference>